<comment type="similarity">
    <text evidence="5">Belongs to the methyl-accepting chemotaxis (MCP) protein family.</text>
</comment>
<evidence type="ECO:0000256" key="1">
    <source>
        <dbReference type="ARBA" id="ARBA00004236"/>
    </source>
</evidence>
<keyword evidence="11" id="KW-1185">Reference proteome</keyword>
<evidence type="ECO:0000259" key="9">
    <source>
        <dbReference type="PROSITE" id="PS50885"/>
    </source>
</evidence>
<dbReference type="Pfam" id="PF00015">
    <property type="entry name" value="MCPsignal"/>
    <property type="match status" value="1"/>
</dbReference>
<accession>A0A4P6UPX7</accession>
<dbReference type="Pfam" id="PF12729">
    <property type="entry name" value="4HB_MCP_1"/>
    <property type="match status" value="1"/>
</dbReference>
<dbReference type="GO" id="GO:0007165">
    <property type="term" value="P:signal transduction"/>
    <property type="evidence" value="ECO:0007669"/>
    <property type="project" value="UniProtKB-KW"/>
</dbReference>
<dbReference type="PANTHER" id="PTHR32089:SF112">
    <property type="entry name" value="LYSOZYME-LIKE PROTEIN-RELATED"/>
    <property type="match status" value="1"/>
</dbReference>
<dbReference type="InterPro" id="IPR047347">
    <property type="entry name" value="YvaQ-like_sensor"/>
</dbReference>
<dbReference type="InterPro" id="IPR004089">
    <property type="entry name" value="MCPsignal_dom"/>
</dbReference>
<gene>
    <name evidence="10" type="ORF">DKZ56_00145</name>
</gene>
<evidence type="ECO:0000256" key="7">
    <source>
        <dbReference type="SAM" id="Phobius"/>
    </source>
</evidence>
<dbReference type="Gene3D" id="6.10.340.10">
    <property type="match status" value="1"/>
</dbReference>
<proteinExistence type="inferred from homology"/>
<dbReference type="SMART" id="SM00304">
    <property type="entry name" value="HAMP"/>
    <property type="match status" value="1"/>
</dbReference>
<dbReference type="KEGG" id="uth:DKZ56_00145"/>
<keyword evidence="3 7" id="KW-0472">Membrane</keyword>
<keyword evidence="7" id="KW-0812">Transmembrane</keyword>
<dbReference type="GO" id="GO:0005886">
    <property type="term" value="C:plasma membrane"/>
    <property type="evidence" value="ECO:0007669"/>
    <property type="project" value="UniProtKB-SubCell"/>
</dbReference>
<evidence type="ECO:0000256" key="2">
    <source>
        <dbReference type="ARBA" id="ARBA00022475"/>
    </source>
</evidence>
<feature type="domain" description="Methyl-accepting transducer" evidence="8">
    <location>
        <begin position="275"/>
        <end position="511"/>
    </location>
</feature>
<feature type="domain" description="HAMP" evidence="9">
    <location>
        <begin position="203"/>
        <end position="256"/>
    </location>
</feature>
<name>A0A4P6UPX7_9BACL</name>
<sequence>MSIKAKLAASFFAIILMLVGLAAYSSTQISKVNEEYSFLIDDRVYKVVEAAKIQNASSLQGLYLRSYVLRKSDKDLEKLFAQREIVNETTNKIDSLFTNPEMINQFGIVKEQQELYSKYVDEVIRYVDNDEMDKAKEVLFNYAVPANEKIQEAINTIIDYQTEQMNTTNELTSSNTQKSILMQIVITVIAAIFAVFIAIFMMRNITIPLKKLTNAAQVMATGDLREEDVVVKTKDEIKDLANAFNTMKHNLANLISSVSANVSQTTASAEQLAASTDEITNASKDVAKMVELLANNGSKAAATAQECAAATDDTAKGVSRIAEAAQALLEQTINTQSISTKGGKTLQTVEEQMTVIQRSSYETREKIKHLSSQSAEIENITNVITNITEQTNLLALNAAIEAARAGEHGKGFAVVADEVRKLAEESKQSAQKIIDLTAQIQSGTKEVEESVNLTVQNVDQGVDYLHDAQVAFNDILDAISTMSSQIEEISAASEEISASTEEVAASVSEMATLAIHAADQSNAVYASVEEQTASLNEINDVAKSLNEGSLILQEEISQFKVLS</sequence>
<dbReference type="PROSITE" id="PS50111">
    <property type="entry name" value="CHEMOTAXIS_TRANSDUC_2"/>
    <property type="match status" value="1"/>
</dbReference>
<dbReference type="SUPFAM" id="SSF58104">
    <property type="entry name" value="Methyl-accepting chemotaxis protein (MCP) signaling domain"/>
    <property type="match status" value="1"/>
</dbReference>
<evidence type="ECO:0000256" key="3">
    <source>
        <dbReference type="ARBA" id="ARBA00023136"/>
    </source>
</evidence>
<keyword evidence="4 6" id="KW-0807">Transducer</keyword>
<dbReference type="Proteomes" id="UP000291151">
    <property type="component" value="Chromosome"/>
</dbReference>
<keyword evidence="7" id="KW-1133">Transmembrane helix</keyword>
<dbReference type="Gene3D" id="1.10.287.950">
    <property type="entry name" value="Methyl-accepting chemotaxis protein"/>
    <property type="match status" value="1"/>
</dbReference>
<evidence type="ECO:0000256" key="5">
    <source>
        <dbReference type="ARBA" id="ARBA00029447"/>
    </source>
</evidence>
<dbReference type="EMBL" id="CP036528">
    <property type="protein sequence ID" value="QBK24465.1"/>
    <property type="molecule type" value="Genomic_DNA"/>
</dbReference>
<dbReference type="AlphaFoldDB" id="A0A4P6UPX7"/>
<dbReference type="RefSeq" id="WP_208650745.1">
    <property type="nucleotide sequence ID" value="NZ_CP036528.1"/>
</dbReference>
<dbReference type="InterPro" id="IPR003660">
    <property type="entry name" value="HAMP_dom"/>
</dbReference>
<dbReference type="CDD" id="cd11386">
    <property type="entry name" value="MCP_signal"/>
    <property type="match status" value="1"/>
</dbReference>
<dbReference type="CDD" id="cd19411">
    <property type="entry name" value="MCP2201-like_sensor"/>
    <property type="match status" value="1"/>
</dbReference>
<evidence type="ECO:0000256" key="4">
    <source>
        <dbReference type="ARBA" id="ARBA00023224"/>
    </source>
</evidence>
<dbReference type="PROSITE" id="PS50885">
    <property type="entry name" value="HAMP"/>
    <property type="match status" value="1"/>
</dbReference>
<comment type="subcellular location">
    <subcellularLocation>
        <location evidence="1">Cell membrane</location>
    </subcellularLocation>
</comment>
<evidence type="ECO:0000313" key="11">
    <source>
        <dbReference type="Proteomes" id="UP000291151"/>
    </source>
</evidence>
<dbReference type="CDD" id="cd06225">
    <property type="entry name" value="HAMP"/>
    <property type="match status" value="1"/>
</dbReference>
<dbReference type="PANTHER" id="PTHR32089">
    <property type="entry name" value="METHYL-ACCEPTING CHEMOTAXIS PROTEIN MCPB"/>
    <property type="match status" value="1"/>
</dbReference>
<evidence type="ECO:0000256" key="6">
    <source>
        <dbReference type="PROSITE-ProRule" id="PRU00284"/>
    </source>
</evidence>
<dbReference type="SMART" id="SM00283">
    <property type="entry name" value="MA"/>
    <property type="match status" value="1"/>
</dbReference>
<keyword evidence="2" id="KW-1003">Cell membrane</keyword>
<dbReference type="InterPro" id="IPR024478">
    <property type="entry name" value="HlyB_4HB_MCP"/>
</dbReference>
<protein>
    <submittedName>
        <fullName evidence="10">Methyl-accepting chemotaxis protein</fullName>
    </submittedName>
</protein>
<feature type="transmembrane region" description="Helical" evidence="7">
    <location>
        <begin position="180"/>
        <end position="202"/>
    </location>
</feature>
<reference evidence="10 11" key="1">
    <citation type="submission" date="2019-02" db="EMBL/GenBank/DDBJ databases">
        <title>Ureibacillus thermophilus.</title>
        <authorList>
            <person name="Sunny J.S."/>
            <person name="Natarajan A."/>
            <person name="Saleena L.M."/>
        </authorList>
    </citation>
    <scope>NUCLEOTIDE SEQUENCE [LARGE SCALE GENOMIC DNA]</scope>
    <source>
        <strain evidence="10 11">LM102</strain>
    </source>
</reference>
<evidence type="ECO:0000259" key="8">
    <source>
        <dbReference type="PROSITE" id="PS50111"/>
    </source>
</evidence>
<organism evidence="10 11">
    <name type="scientific">Ureibacillus thermophilus</name>
    <dbReference type="NCBI Taxonomy" id="367743"/>
    <lineage>
        <taxon>Bacteria</taxon>
        <taxon>Bacillati</taxon>
        <taxon>Bacillota</taxon>
        <taxon>Bacilli</taxon>
        <taxon>Bacillales</taxon>
        <taxon>Caryophanaceae</taxon>
        <taxon>Ureibacillus</taxon>
    </lineage>
</organism>
<evidence type="ECO:0000313" key="10">
    <source>
        <dbReference type="EMBL" id="QBK24465.1"/>
    </source>
</evidence>
<dbReference type="Pfam" id="PF00672">
    <property type="entry name" value="HAMP"/>
    <property type="match status" value="1"/>
</dbReference>